<evidence type="ECO:0008006" key="4">
    <source>
        <dbReference type="Google" id="ProtNLM"/>
    </source>
</evidence>
<dbReference type="PANTHER" id="PTHR34219:SF9">
    <property type="entry name" value="IRON-REGULATED INNER MEMBRANE PROTEIN"/>
    <property type="match status" value="1"/>
</dbReference>
<name>A0A0R0B0X1_9GAMM</name>
<dbReference type="InterPro" id="IPR005625">
    <property type="entry name" value="PepSY-ass_TM"/>
</dbReference>
<keyword evidence="1" id="KW-0812">Transmembrane</keyword>
<feature type="transmembrane region" description="Helical" evidence="1">
    <location>
        <begin position="146"/>
        <end position="171"/>
    </location>
</feature>
<proteinExistence type="predicted"/>
<evidence type="ECO:0000313" key="2">
    <source>
        <dbReference type="EMBL" id="KRG46840.1"/>
    </source>
</evidence>
<dbReference type="EMBL" id="LLXU01000050">
    <property type="protein sequence ID" value="KRG46840.1"/>
    <property type="molecule type" value="Genomic_DNA"/>
</dbReference>
<dbReference type="PANTHER" id="PTHR34219">
    <property type="entry name" value="IRON-REGULATED INNER MEMBRANE PROTEIN-RELATED"/>
    <property type="match status" value="1"/>
</dbReference>
<keyword evidence="1" id="KW-1133">Transmembrane helix</keyword>
<protein>
    <recommendedName>
        <fullName evidence="4">Peptidase</fullName>
    </recommendedName>
</protein>
<keyword evidence="1" id="KW-0472">Membrane</keyword>
<reference evidence="2 3" key="1">
    <citation type="submission" date="2015-10" db="EMBL/GenBank/DDBJ databases">
        <title>Genome sequencing and analysis of members of genus Stenotrophomonas.</title>
        <authorList>
            <person name="Patil P.P."/>
            <person name="Midha S."/>
            <person name="Patil P.B."/>
        </authorList>
    </citation>
    <scope>NUCLEOTIDE SEQUENCE [LARGE SCALE GENOMIC DNA]</scope>
    <source>
        <strain evidence="2 3">JCM 16536</strain>
    </source>
</reference>
<dbReference type="OrthoDB" id="9776609at2"/>
<feature type="transmembrane region" description="Helical" evidence="1">
    <location>
        <begin position="390"/>
        <end position="413"/>
    </location>
</feature>
<gene>
    <name evidence="2" type="ORF">ARC20_03975</name>
</gene>
<dbReference type="Proteomes" id="UP000051802">
    <property type="component" value="Unassembled WGS sequence"/>
</dbReference>
<feature type="transmembrane region" description="Helical" evidence="1">
    <location>
        <begin position="474"/>
        <end position="492"/>
    </location>
</feature>
<feature type="transmembrane region" description="Helical" evidence="1">
    <location>
        <begin position="192"/>
        <end position="222"/>
    </location>
</feature>
<feature type="transmembrane region" description="Helical" evidence="1">
    <location>
        <begin position="444"/>
        <end position="462"/>
    </location>
</feature>
<dbReference type="AlphaFoldDB" id="A0A0R0B0X1"/>
<feature type="transmembrane region" description="Helical" evidence="1">
    <location>
        <begin position="348"/>
        <end position="369"/>
    </location>
</feature>
<evidence type="ECO:0000256" key="1">
    <source>
        <dbReference type="SAM" id="Phobius"/>
    </source>
</evidence>
<dbReference type="Pfam" id="PF03929">
    <property type="entry name" value="PepSY_TM"/>
    <property type="match status" value="1"/>
</dbReference>
<feature type="transmembrane region" description="Helical" evidence="1">
    <location>
        <begin position="419"/>
        <end position="437"/>
    </location>
</feature>
<keyword evidence="3" id="KW-1185">Reference proteome</keyword>
<evidence type="ECO:0000313" key="3">
    <source>
        <dbReference type="Proteomes" id="UP000051802"/>
    </source>
</evidence>
<comment type="caution">
    <text evidence="2">The sequence shown here is derived from an EMBL/GenBank/DDBJ whole genome shotgun (WGS) entry which is preliminary data.</text>
</comment>
<accession>A0A0R0B0X1</accession>
<dbReference type="RefSeq" id="WP_057643869.1">
    <property type="nucleotide sequence ID" value="NZ_LLXU01000050.1"/>
</dbReference>
<sequence length="518" mass="55934">MKVATLRSFLSVHTWVGLVAGMALFIAFYAGAITVFSHELTGWQNARATPAASTDVPPLQAAQALVDKVVATHPKAAEAFYLMLPGEHGPEPALYWYEQGAAGNVAHHFRLDADGALRELPQRSGFVDFVYDLHFTAGLPRTFGTYLFGVVCILYGLALVSGVVIYAPVFLKDLFALRWGRNVKRWWQDAHNVIGMLSLPFHVIFAWSGAVLTLGVLLLAPFQFLVFNGKLMQVLESDFELAAHVAPANVAAPTRSVAELMAHAQAAMPGLAADSVSYHDFGDANARIEVYGHMEQRKLNRLAGVAMEGATGKVLRVVEPANMSPGMASLRGLQTLHFGDFAGAPVQWLYFLLGLGGAFLFYSGNLLWIEARRKRRQVVQPRRTQVMARITLGVCLGCVAGVSALFIAARLLPEGHEPAIYYAVFGLSLLWAGVRPAARGAVELLWLCAALTVLVPVAGLVGPQGFLAPWSDGLVLVVDLCALLLAWVYAALARGVRRRALQGEANSVWSLQAAPAAE</sequence>
<feature type="transmembrane region" description="Helical" evidence="1">
    <location>
        <begin position="12"/>
        <end position="36"/>
    </location>
</feature>
<dbReference type="STRING" id="676599.ARC20_03975"/>
<organism evidence="2 3">
    <name type="scientific">Stenotrophomonas panacihumi</name>
    <dbReference type="NCBI Taxonomy" id="676599"/>
    <lineage>
        <taxon>Bacteria</taxon>
        <taxon>Pseudomonadati</taxon>
        <taxon>Pseudomonadota</taxon>
        <taxon>Gammaproteobacteria</taxon>
        <taxon>Lysobacterales</taxon>
        <taxon>Lysobacteraceae</taxon>
        <taxon>Stenotrophomonas</taxon>
    </lineage>
</organism>